<sequence>MKLLFTKETNGDIKSQIQQGTITTDFSYIEMVKQLLENPNIEDSDFNNLDEEETSKIVEMLEQIKEIFIEEEDSGDESGEAVENSAE</sequence>
<proteinExistence type="predicted"/>
<name>A0A1W1ZPI0_9FLAO</name>
<evidence type="ECO:0000313" key="2">
    <source>
        <dbReference type="Proteomes" id="UP000192393"/>
    </source>
</evidence>
<keyword evidence="2" id="KW-1185">Reference proteome</keyword>
<dbReference type="EMBL" id="FWXS01000003">
    <property type="protein sequence ID" value="SMC50163.1"/>
    <property type="molecule type" value="Genomic_DNA"/>
</dbReference>
<reference evidence="1 2" key="1">
    <citation type="submission" date="2017-04" db="EMBL/GenBank/DDBJ databases">
        <authorList>
            <person name="Afonso C.L."/>
            <person name="Miller P.J."/>
            <person name="Scott M.A."/>
            <person name="Spackman E."/>
            <person name="Goraichik I."/>
            <person name="Dimitrov K.M."/>
            <person name="Suarez D.L."/>
            <person name="Swayne D.E."/>
        </authorList>
    </citation>
    <scope>NUCLEOTIDE SEQUENCE [LARGE SCALE GENOMIC DNA]</scope>
    <source>
        <strain evidence="1 2">CGMCC 1.12708</strain>
    </source>
</reference>
<evidence type="ECO:0000313" key="1">
    <source>
        <dbReference type="EMBL" id="SMC50163.1"/>
    </source>
</evidence>
<dbReference type="OrthoDB" id="1452236at2"/>
<dbReference type="Proteomes" id="UP000192393">
    <property type="component" value="Unassembled WGS sequence"/>
</dbReference>
<accession>A0A1W1ZPI0</accession>
<dbReference type="STRING" id="1434700.SAMN06296427_103127"/>
<dbReference type="RefSeq" id="WP_084016717.1">
    <property type="nucleotide sequence ID" value="NZ_FWXS01000003.1"/>
</dbReference>
<protein>
    <submittedName>
        <fullName evidence="1">Uncharacterized protein</fullName>
    </submittedName>
</protein>
<organism evidence="1 2">
    <name type="scientific">Moheibacter sediminis</name>
    <dbReference type="NCBI Taxonomy" id="1434700"/>
    <lineage>
        <taxon>Bacteria</taxon>
        <taxon>Pseudomonadati</taxon>
        <taxon>Bacteroidota</taxon>
        <taxon>Flavobacteriia</taxon>
        <taxon>Flavobacteriales</taxon>
        <taxon>Weeksellaceae</taxon>
        <taxon>Moheibacter</taxon>
    </lineage>
</organism>
<dbReference type="AlphaFoldDB" id="A0A1W1ZPI0"/>
<gene>
    <name evidence="1" type="ORF">SAMN06296427_103127</name>
</gene>